<gene>
    <name evidence="1" type="ORF">OBE_06774</name>
</gene>
<dbReference type="EMBL" id="AJWZ01004668">
    <property type="protein sequence ID" value="EKC64779.1"/>
    <property type="molecule type" value="Genomic_DNA"/>
</dbReference>
<name>K1TBD4_9ZZZZ</name>
<accession>K1TBD4</accession>
<evidence type="ECO:0000313" key="1">
    <source>
        <dbReference type="EMBL" id="EKC64779.1"/>
    </source>
</evidence>
<reference evidence="1" key="1">
    <citation type="journal article" date="2013" name="Environ. Microbiol.">
        <title>Microbiota from the distal guts of lean and obese adolescents exhibit partial functional redundancy besides clear differences in community structure.</title>
        <authorList>
            <person name="Ferrer M."/>
            <person name="Ruiz A."/>
            <person name="Lanza F."/>
            <person name="Haange S.B."/>
            <person name="Oberbach A."/>
            <person name="Till H."/>
            <person name="Bargiela R."/>
            <person name="Campoy C."/>
            <person name="Segura M.T."/>
            <person name="Richter M."/>
            <person name="von Bergen M."/>
            <person name="Seifert J."/>
            <person name="Suarez A."/>
        </authorList>
    </citation>
    <scope>NUCLEOTIDE SEQUENCE</scope>
</reference>
<protein>
    <recommendedName>
        <fullName evidence="2">ParA family protein</fullName>
    </recommendedName>
</protein>
<dbReference type="AlphaFoldDB" id="K1TBD4"/>
<proteinExistence type="predicted"/>
<evidence type="ECO:0008006" key="2">
    <source>
        <dbReference type="Google" id="ProtNLM"/>
    </source>
</evidence>
<organism evidence="1">
    <name type="scientific">human gut metagenome</name>
    <dbReference type="NCBI Taxonomy" id="408170"/>
    <lineage>
        <taxon>unclassified sequences</taxon>
        <taxon>metagenomes</taxon>
        <taxon>organismal metagenomes</taxon>
    </lineage>
</organism>
<sequence length="79" mass="9083">MVDGREKNGLYDLYEDVIAEMGLSVLSTRLPDSKKFRRDLSEERKSVFRSTIFPMDASLLKGSGIREFSEEISRIIKPQ</sequence>
<comment type="caution">
    <text evidence="1">The sequence shown here is derived from an EMBL/GenBank/DDBJ whole genome shotgun (WGS) entry which is preliminary data.</text>
</comment>